<evidence type="ECO:0000256" key="1">
    <source>
        <dbReference type="SAM" id="Coils"/>
    </source>
</evidence>
<reference evidence="2 3" key="1">
    <citation type="submission" date="2016-05" db="EMBL/GenBank/DDBJ databases">
        <authorList>
            <person name="Prochazka B."/>
            <person name="Indra A."/>
            <person name="Hasenberger P."/>
            <person name="Blaschitz M."/>
            <person name="Wagner L."/>
            <person name="Wewalka G."/>
            <person name="Sorschag S."/>
            <person name="Schmid D."/>
            <person name="Ruppitsch W."/>
        </authorList>
    </citation>
    <scope>NUCLEOTIDE SEQUENCE [LARGE SCALE GENOMIC DNA]</scope>
    <source>
        <strain evidence="2 3">974010_12</strain>
    </source>
</reference>
<dbReference type="Proteomes" id="UP000093336">
    <property type="component" value="Unassembled WGS sequence"/>
</dbReference>
<name>A0ABX2XZV8_9GAMM</name>
<evidence type="ECO:0000313" key="2">
    <source>
        <dbReference type="EMBL" id="OCH98491.1"/>
    </source>
</evidence>
<comment type="caution">
    <text evidence="2">The sequence shown here is derived from an EMBL/GenBank/DDBJ whole genome shotgun (WGS) entry which is preliminary data.</text>
</comment>
<dbReference type="RefSeq" id="WP_065620602.1">
    <property type="nucleotide sequence ID" value="NZ_LYOZ01000010.1"/>
</dbReference>
<feature type="coiled-coil region" evidence="1">
    <location>
        <begin position="499"/>
        <end position="529"/>
    </location>
</feature>
<protein>
    <recommendedName>
        <fullName evidence="4">Ankyrin repeat protein</fullName>
    </recommendedName>
</protein>
<feature type="coiled-coil region" evidence="1">
    <location>
        <begin position="1116"/>
        <end position="1150"/>
    </location>
</feature>
<feature type="coiled-coil region" evidence="1">
    <location>
        <begin position="586"/>
        <end position="630"/>
    </location>
</feature>
<sequence>MGRRVKNGQYTSFEESSLYTLLSKLKLSIRAFNNQLSTTHQAANRSVETDFTKNQFESISKLISLLESIGQIFTNGKKPGFLDLRHLAGALDLGSATKALNTTRYVIYRQMLKEKLPGIIKNCYNNAKNSPPNLFAESFKNLLKQEVQQTLAGLHKIIPVKDIAPYLSEINTIIDEYPITNKGMDANEFVKQFRKKFLKDDEIIELKVAHPAMYELLTQIFIFCEEIPAELEDFLSFLDPAALEFSIPGIVAISPVKSDTSDFVFNFGNGTGVVNFERLYSQHINHLPSLLSEQLVKYFQHYGDSFHVKSERAKMKLICTFLQNESALLSEKVNSILNETTLPYEHEMENNSGDGDNLELTISQLETEETRVRILLNELARRDYSLPFNQLLKDHPTLLEELTSSQNLDTSYAGSPLSDKVLIEGQKSFQLLPVQQLLAKNVVEQQQLLQTHLVQIKDKKETLVLRAHQERNAGFSAQLDLLTQAPSVQLPTILATDSVANLKAQLRTLQKLSTELEEKQRTLDSLQFEINKTFNYPHDLQIKISGIYSHNNEKLNQVKHSIIETQKLIEKQLRLVSRYLDQAAFAENHSERLKLLREKQVELNEKYHDKQQIEKELDSLLEEQIRLNNGSEDIRQHHLNITNFLSCKDKYKETVLVFKPYSEETFDNLFVESTLQSDPEDTLNWLDSIISEEEILNQQEHLLRAKIEKLQTESKILVVLYQKLETMKKESSKIGLHSIITSLKKDPLNEILQSVELKELAKIYSVPSMVIALMKLLTIHSENELRSLFVGDLESVLNHIQARQTDISEEIRGLKIIQQNIKENRGKLDDIKVPLSEIVETHQCLATRRDRLNKEIEVKQQKLTEIHVLEVEVSILGKINELLDRNQQLSELINSETVELEKAESGLKDLIGETVELNLLVESSGNSENYGQAVAIIRSQHLTATQRIITLRKQIIAEKIQRLNVEPLITARCQDQYSLFVAALEELVVIRKLIDSSFEPIESLLTLMTASPQENDKTNNDNDIAKHKKVLEELRTIKQTYCLTKIDELLNSYAQELGRVAEEFPKKFKIDKYDELKKSVDEIKSYFTKIKLDIQKLQTILKSYRESEYDTTRIQIEDIQQKEERFVAQLKNVESALENTKAQIDRKELVAIFTKEAKDYLANRAKKYLVKDSLTSRDAFLRKQFLEELTNKGQNHYVKTGDSTTLLNYIYENRVNFPGLTMQSLINRFIVKIKELDGPVYAYQSTTHGQALEKLSSASTSFQRAVKHLYAQLEVLKTHGSKIGGEKGDIAHNLADKLGRKVDIFILQKDDKNARYSDFQKFHSDFIECLHSYDDVMSKHRSFWKPFLLNIAAALFTVGIALGVKLMSSKLLAGHASFFGETKRFQHVQNLDEAVSKISVAVSA</sequence>
<proteinExistence type="predicted"/>
<evidence type="ECO:0000313" key="3">
    <source>
        <dbReference type="Proteomes" id="UP000093336"/>
    </source>
</evidence>
<feature type="coiled-coil region" evidence="1">
    <location>
        <begin position="842"/>
        <end position="899"/>
    </location>
</feature>
<evidence type="ECO:0008006" key="4">
    <source>
        <dbReference type="Google" id="ProtNLM"/>
    </source>
</evidence>
<accession>A0ABX2XZV8</accession>
<dbReference type="EMBL" id="LYOZ01000010">
    <property type="protein sequence ID" value="OCH98491.1"/>
    <property type="molecule type" value="Genomic_DNA"/>
</dbReference>
<keyword evidence="3" id="KW-1185">Reference proteome</keyword>
<organism evidence="2 3">
    <name type="scientific">Legionella jamestowniensis</name>
    <dbReference type="NCBI Taxonomy" id="455"/>
    <lineage>
        <taxon>Bacteria</taxon>
        <taxon>Pseudomonadati</taxon>
        <taxon>Pseudomonadota</taxon>
        <taxon>Gammaproteobacteria</taxon>
        <taxon>Legionellales</taxon>
        <taxon>Legionellaceae</taxon>
        <taxon>Legionella</taxon>
    </lineage>
</organism>
<keyword evidence="1" id="KW-0175">Coiled coil</keyword>
<gene>
    <name evidence="2" type="ORF">A8135_00155</name>
</gene>